<dbReference type="EMBL" id="FR975704">
    <property type="protein sequence ID" value="CDR18281.1"/>
    <property type="molecule type" value="Genomic_DNA"/>
</dbReference>
<name>A0A061ACT1_ONCMY</name>
<reference evidence="1" key="1">
    <citation type="journal article" date="2014" name="Nat. Commun.">
        <title>The rainbow trout genome provides novel insights into evolution after whole-genome duplication in vertebrates.</title>
        <authorList>
            <person name="Berthelot C."/>
            <person name="Brunet F."/>
            <person name="Chalopin D."/>
            <person name="Juanchich A."/>
            <person name="Bernard M."/>
            <person name="Noel B."/>
            <person name="Bento P."/>
            <person name="Da Silva C."/>
            <person name="Labadie K."/>
            <person name="Alberti A."/>
            <person name="Aury J.M."/>
            <person name="Louis A."/>
            <person name="Dehais P."/>
            <person name="Bardou P."/>
            <person name="Montfort J."/>
            <person name="Klopp C."/>
            <person name="Cabau C."/>
            <person name="Gaspin C."/>
            <person name="Thorgaard G.H."/>
            <person name="Boussaha M."/>
            <person name="Quillet E."/>
            <person name="Guyomard R."/>
            <person name="Galiana D."/>
            <person name="Bobe J."/>
            <person name="Volff J.N."/>
            <person name="Genet C."/>
            <person name="Wincker P."/>
            <person name="Jaillon O."/>
            <person name="Roest Crollius H."/>
            <person name="Guiguen Y."/>
        </authorList>
    </citation>
    <scope>NUCLEOTIDE SEQUENCE [LARGE SCALE GENOMIC DNA]</scope>
</reference>
<dbReference type="Gene3D" id="2.30.42.10">
    <property type="match status" value="1"/>
</dbReference>
<organism evidence="1 2">
    <name type="scientific">Oncorhynchus mykiss</name>
    <name type="common">Rainbow trout</name>
    <name type="synonym">Salmo gairdneri</name>
    <dbReference type="NCBI Taxonomy" id="8022"/>
    <lineage>
        <taxon>Eukaryota</taxon>
        <taxon>Metazoa</taxon>
        <taxon>Chordata</taxon>
        <taxon>Craniata</taxon>
        <taxon>Vertebrata</taxon>
        <taxon>Euteleostomi</taxon>
        <taxon>Actinopterygii</taxon>
        <taxon>Neopterygii</taxon>
        <taxon>Teleostei</taxon>
        <taxon>Protacanthopterygii</taxon>
        <taxon>Salmoniformes</taxon>
        <taxon>Salmonidae</taxon>
        <taxon>Salmoninae</taxon>
        <taxon>Oncorhynchus</taxon>
    </lineage>
</organism>
<dbReference type="AlphaFoldDB" id="A0A061ACT1"/>
<evidence type="ECO:0000313" key="1">
    <source>
        <dbReference type="EMBL" id="CDR18281.1"/>
    </source>
</evidence>
<reference evidence="1" key="2">
    <citation type="submission" date="2014-03" db="EMBL/GenBank/DDBJ databases">
        <authorList>
            <person name="Genoscope - CEA"/>
        </authorList>
    </citation>
    <scope>NUCLEOTIDE SEQUENCE</scope>
</reference>
<dbReference type="Proteomes" id="UP000193380">
    <property type="component" value="Unassembled WGS sequence"/>
</dbReference>
<evidence type="ECO:0000313" key="2">
    <source>
        <dbReference type="Proteomes" id="UP000193380"/>
    </source>
</evidence>
<dbReference type="STRING" id="8022.A0A061ACT1"/>
<proteinExistence type="predicted"/>
<sequence length="185" mass="20360">MALTVNLIGPSPWGFRIYGGRDFKKAITISKVIANDLTASLSHPILCKAKHGMPTPLPQSLLYFSAPLIVYLHWLLSTCFLDYYWNEGYIRRKPGGVVCVAECQTIVKQQEEGAVEGRTLAYRSPLKKNQKIQGRLHATATLKPRADCSLPATATLKPRADCSLPATATLKLRQTAPACHSHSET</sequence>
<evidence type="ECO:0008006" key="3">
    <source>
        <dbReference type="Google" id="ProtNLM"/>
    </source>
</evidence>
<dbReference type="InterPro" id="IPR036034">
    <property type="entry name" value="PDZ_sf"/>
</dbReference>
<feature type="non-terminal residue" evidence="1">
    <location>
        <position position="185"/>
    </location>
</feature>
<accession>A0A061ACT1</accession>
<gene>
    <name evidence="1" type="ORF">GSONMT00042511001</name>
</gene>
<dbReference type="PaxDb" id="8022-A0A061ACT1"/>
<protein>
    <recommendedName>
        <fullName evidence="3">PDZ domain-containing protein</fullName>
    </recommendedName>
</protein>